<keyword evidence="2" id="KW-0201">Cytochrome c-type biogenesis</keyword>
<dbReference type="Proteomes" id="UP000248079">
    <property type="component" value="Unassembled WGS sequence"/>
</dbReference>
<dbReference type="InterPro" id="IPR025380">
    <property type="entry name" value="DUF4369"/>
</dbReference>
<dbReference type="InterPro" id="IPR013766">
    <property type="entry name" value="Thioredoxin_domain"/>
</dbReference>
<evidence type="ECO:0000259" key="6">
    <source>
        <dbReference type="PROSITE" id="PS51352"/>
    </source>
</evidence>
<comment type="caution">
    <text evidence="7">The sequence shown here is derived from an EMBL/GenBank/DDBJ whole genome shotgun (WGS) entry which is preliminary data.</text>
</comment>
<dbReference type="OrthoDB" id="736810at2"/>
<keyword evidence="4" id="KW-0676">Redox-active center</keyword>
<dbReference type="GO" id="GO:0016491">
    <property type="term" value="F:oxidoreductase activity"/>
    <property type="evidence" value="ECO:0007669"/>
    <property type="project" value="InterPro"/>
</dbReference>
<dbReference type="GO" id="GO:0030313">
    <property type="term" value="C:cell envelope"/>
    <property type="evidence" value="ECO:0007669"/>
    <property type="project" value="UniProtKB-SubCell"/>
</dbReference>
<gene>
    <name evidence="7" type="ORF">DF185_00505</name>
</gene>
<accession>A0A2V4A1X0</accession>
<name>A0A2V4A1X0_9BACT</name>
<evidence type="ECO:0000256" key="5">
    <source>
        <dbReference type="SAM" id="SignalP"/>
    </source>
</evidence>
<evidence type="ECO:0000313" key="7">
    <source>
        <dbReference type="EMBL" id="PXY02608.1"/>
    </source>
</evidence>
<dbReference type="InterPro" id="IPR000866">
    <property type="entry name" value="AhpC/TSA"/>
</dbReference>
<dbReference type="AlphaFoldDB" id="A0A2V4A1X0"/>
<dbReference type="SUPFAM" id="SSF52833">
    <property type="entry name" value="Thioredoxin-like"/>
    <property type="match status" value="1"/>
</dbReference>
<keyword evidence="8" id="KW-1185">Reference proteome</keyword>
<protein>
    <recommendedName>
        <fullName evidence="6">Thioredoxin domain-containing protein</fullName>
    </recommendedName>
</protein>
<dbReference type="EMBL" id="QFLI01000001">
    <property type="protein sequence ID" value="PXY02608.1"/>
    <property type="molecule type" value="Genomic_DNA"/>
</dbReference>
<evidence type="ECO:0000256" key="1">
    <source>
        <dbReference type="ARBA" id="ARBA00004196"/>
    </source>
</evidence>
<keyword evidence="3" id="KW-1015">Disulfide bond</keyword>
<dbReference type="PANTHER" id="PTHR42852">
    <property type="entry name" value="THIOL:DISULFIDE INTERCHANGE PROTEIN DSBE"/>
    <property type="match status" value="1"/>
</dbReference>
<dbReference type="GO" id="GO:0016209">
    <property type="term" value="F:antioxidant activity"/>
    <property type="evidence" value="ECO:0007669"/>
    <property type="project" value="InterPro"/>
</dbReference>
<dbReference type="Pfam" id="PF00578">
    <property type="entry name" value="AhpC-TSA"/>
    <property type="match status" value="1"/>
</dbReference>
<dbReference type="InterPro" id="IPR050553">
    <property type="entry name" value="Thioredoxin_ResA/DsbE_sf"/>
</dbReference>
<dbReference type="GO" id="GO:0017004">
    <property type="term" value="P:cytochrome complex assembly"/>
    <property type="evidence" value="ECO:0007669"/>
    <property type="project" value="UniProtKB-KW"/>
</dbReference>
<dbReference type="CDD" id="cd02966">
    <property type="entry name" value="TlpA_like_family"/>
    <property type="match status" value="1"/>
</dbReference>
<evidence type="ECO:0000313" key="8">
    <source>
        <dbReference type="Proteomes" id="UP000248079"/>
    </source>
</evidence>
<feature type="chain" id="PRO_5016074709" description="Thioredoxin domain-containing protein" evidence="5">
    <location>
        <begin position="31"/>
        <end position="335"/>
    </location>
</feature>
<dbReference type="PROSITE" id="PS51352">
    <property type="entry name" value="THIOREDOXIN_2"/>
    <property type="match status" value="1"/>
</dbReference>
<dbReference type="InterPro" id="IPR036249">
    <property type="entry name" value="Thioredoxin-like_sf"/>
</dbReference>
<evidence type="ECO:0000256" key="4">
    <source>
        <dbReference type="ARBA" id="ARBA00023284"/>
    </source>
</evidence>
<comment type="subcellular location">
    <subcellularLocation>
        <location evidence="1">Cell envelope</location>
    </subcellularLocation>
</comment>
<dbReference type="Pfam" id="PF14289">
    <property type="entry name" value="DUF4369"/>
    <property type="match status" value="1"/>
</dbReference>
<evidence type="ECO:0000256" key="2">
    <source>
        <dbReference type="ARBA" id="ARBA00022748"/>
    </source>
</evidence>
<proteinExistence type="predicted"/>
<reference evidence="7 8" key="1">
    <citation type="submission" date="2018-05" db="EMBL/GenBank/DDBJ databases">
        <title>Marinifilum breve JC075T sp. nov., a marine bacterium isolated from Yongle Blue Hole in the South China Sea.</title>
        <authorList>
            <person name="Fu T."/>
        </authorList>
    </citation>
    <scope>NUCLEOTIDE SEQUENCE [LARGE SCALE GENOMIC DNA]</scope>
    <source>
        <strain evidence="7 8">JC075</strain>
    </source>
</reference>
<dbReference type="PANTHER" id="PTHR42852:SF6">
    <property type="entry name" value="THIOL:DISULFIDE INTERCHANGE PROTEIN DSBE"/>
    <property type="match status" value="1"/>
</dbReference>
<feature type="signal peptide" evidence="5">
    <location>
        <begin position="1"/>
        <end position="30"/>
    </location>
</feature>
<evidence type="ECO:0000256" key="3">
    <source>
        <dbReference type="ARBA" id="ARBA00023157"/>
    </source>
</evidence>
<dbReference type="Gene3D" id="3.40.30.10">
    <property type="entry name" value="Glutaredoxin"/>
    <property type="match status" value="1"/>
</dbReference>
<feature type="domain" description="Thioredoxin" evidence="6">
    <location>
        <begin position="197"/>
        <end position="335"/>
    </location>
</feature>
<organism evidence="7 8">
    <name type="scientific">Marinifilum breve</name>
    <dbReference type="NCBI Taxonomy" id="2184082"/>
    <lineage>
        <taxon>Bacteria</taxon>
        <taxon>Pseudomonadati</taxon>
        <taxon>Bacteroidota</taxon>
        <taxon>Bacteroidia</taxon>
        <taxon>Marinilabiliales</taxon>
        <taxon>Marinifilaceae</taxon>
    </lineage>
</organism>
<keyword evidence="5" id="KW-0732">Signal</keyword>
<sequence>MTKTQTNNKTMKNKILSFLFSLALSISLNAYSSEVTITGNSTGFKTGELVIMAKKTHTVQIENNKFKITIPLKSSPQKMQLYAPRLKRFIEFYAENGIMHAEVYKKGFLKKTHITGSASQGIMNEFKDAIKTENTEKFYTLLSQNINTLPGVDYLIMYKRSLTIDKVRELYSMINEPLKENAKDIKAYLDTYHIEAMEKGNKAFDFKWRQGEQTRNLSDFKGKYVLLNFTATACKPCWKAYEGMNELEALHGNNLKVISFHVDNDNVREAWYRIAKQKNIDFKCTSLWEVDQKKNVLEVYKINVLPTFMLLDKNGIIVDRWAGRLNPQKILSQIK</sequence>